<dbReference type="PANTHER" id="PTHR43130:SF15">
    <property type="entry name" value="THIJ_PFPI FAMILY PROTEIN (AFU_ORTHOLOGUE AFUA_5G14240)"/>
    <property type="match status" value="1"/>
</dbReference>
<sequence>MKPSTLLNSLRVLALSATLGSCATNSTMQAFNRMRTMSLGIIAYPGFEPLDIFGPLEAFHSASGSLVKITLSIIGFEIGPVSATPPAGVMPPGVTTPLDPGWLASPSIYVTHTFHTAPALDILLVPGGPGDFYRDQYHVTDVEDFIARRYPQLNYLLSVCSGAVNLARAGVLNGKRATTNKSVWSWVTDPVHGKNITWVPEARWVNDGNIWTSSGVSAGLDMTYAFMKDIWGAAVADATYNGIEYAPHQDPDWDPFAIINNVPGADKKRSLKDCVAPAGY</sequence>
<gene>
    <name evidence="3" type="ORF">TWF694_005848</name>
</gene>
<dbReference type="InterPro" id="IPR052158">
    <property type="entry name" value="INH-QAR"/>
</dbReference>
<dbReference type="InterPro" id="IPR029062">
    <property type="entry name" value="Class_I_gatase-like"/>
</dbReference>
<feature type="chain" id="PRO_5043631429" description="DJ-1/PfpI domain-containing protein" evidence="1">
    <location>
        <begin position="25"/>
        <end position="280"/>
    </location>
</feature>
<dbReference type="SUPFAM" id="SSF52317">
    <property type="entry name" value="Class I glutamine amidotransferase-like"/>
    <property type="match status" value="1"/>
</dbReference>
<dbReference type="CDD" id="cd03139">
    <property type="entry name" value="GATase1_PfpI_2"/>
    <property type="match status" value="1"/>
</dbReference>
<dbReference type="Proteomes" id="UP001365542">
    <property type="component" value="Unassembled WGS sequence"/>
</dbReference>
<evidence type="ECO:0000259" key="2">
    <source>
        <dbReference type="Pfam" id="PF01965"/>
    </source>
</evidence>
<dbReference type="PROSITE" id="PS51257">
    <property type="entry name" value="PROKAR_LIPOPROTEIN"/>
    <property type="match status" value="1"/>
</dbReference>
<feature type="domain" description="DJ-1/PfpI" evidence="2">
    <location>
        <begin position="44"/>
        <end position="228"/>
    </location>
</feature>
<organism evidence="3 4">
    <name type="scientific">Orbilia ellipsospora</name>
    <dbReference type="NCBI Taxonomy" id="2528407"/>
    <lineage>
        <taxon>Eukaryota</taxon>
        <taxon>Fungi</taxon>
        <taxon>Dikarya</taxon>
        <taxon>Ascomycota</taxon>
        <taxon>Pezizomycotina</taxon>
        <taxon>Orbiliomycetes</taxon>
        <taxon>Orbiliales</taxon>
        <taxon>Orbiliaceae</taxon>
        <taxon>Orbilia</taxon>
    </lineage>
</organism>
<dbReference type="PANTHER" id="PTHR43130">
    <property type="entry name" value="ARAC-FAMILY TRANSCRIPTIONAL REGULATOR"/>
    <property type="match status" value="1"/>
</dbReference>
<feature type="signal peptide" evidence="1">
    <location>
        <begin position="1"/>
        <end position="24"/>
    </location>
</feature>
<keyword evidence="1" id="KW-0732">Signal</keyword>
<accession>A0AAV9WSF6</accession>
<keyword evidence="4" id="KW-1185">Reference proteome</keyword>
<name>A0AAV9WSF6_9PEZI</name>
<dbReference type="AlphaFoldDB" id="A0AAV9WSF6"/>
<proteinExistence type="predicted"/>
<evidence type="ECO:0000256" key="1">
    <source>
        <dbReference type="SAM" id="SignalP"/>
    </source>
</evidence>
<dbReference type="Pfam" id="PF01965">
    <property type="entry name" value="DJ-1_PfpI"/>
    <property type="match status" value="1"/>
</dbReference>
<dbReference type="EMBL" id="JAVHJO010000018">
    <property type="protein sequence ID" value="KAK6524188.1"/>
    <property type="molecule type" value="Genomic_DNA"/>
</dbReference>
<dbReference type="InterPro" id="IPR002818">
    <property type="entry name" value="DJ-1/PfpI"/>
</dbReference>
<comment type="caution">
    <text evidence="3">The sequence shown here is derived from an EMBL/GenBank/DDBJ whole genome shotgun (WGS) entry which is preliminary data.</text>
</comment>
<reference evidence="3 4" key="1">
    <citation type="submission" date="2019-10" db="EMBL/GenBank/DDBJ databases">
        <authorList>
            <person name="Palmer J.M."/>
        </authorList>
    </citation>
    <scope>NUCLEOTIDE SEQUENCE [LARGE SCALE GENOMIC DNA]</scope>
    <source>
        <strain evidence="3 4">TWF694</strain>
    </source>
</reference>
<evidence type="ECO:0000313" key="3">
    <source>
        <dbReference type="EMBL" id="KAK6524188.1"/>
    </source>
</evidence>
<evidence type="ECO:0000313" key="4">
    <source>
        <dbReference type="Proteomes" id="UP001365542"/>
    </source>
</evidence>
<dbReference type="Gene3D" id="3.40.50.880">
    <property type="match status" value="1"/>
</dbReference>
<protein>
    <recommendedName>
        <fullName evidence="2">DJ-1/PfpI domain-containing protein</fullName>
    </recommendedName>
</protein>